<dbReference type="Gene3D" id="1.10.510.10">
    <property type="entry name" value="Transferase(Phosphotransferase) domain 1"/>
    <property type="match status" value="1"/>
</dbReference>
<dbReference type="InterPro" id="IPR045269">
    <property type="entry name" value="Atg1-like"/>
</dbReference>
<dbReference type="SMART" id="SM00220">
    <property type="entry name" value="S_TKc"/>
    <property type="match status" value="1"/>
</dbReference>
<dbReference type="EMBL" id="HBIV01033842">
    <property type="protein sequence ID" value="CAE0672500.1"/>
    <property type="molecule type" value="Transcribed_RNA"/>
</dbReference>
<dbReference type="SUPFAM" id="SSF56112">
    <property type="entry name" value="Protein kinase-like (PK-like)"/>
    <property type="match status" value="1"/>
</dbReference>
<dbReference type="InterPro" id="IPR011009">
    <property type="entry name" value="Kinase-like_dom_sf"/>
</dbReference>
<dbReference type="FunFam" id="1.10.510.10:FF:000571">
    <property type="entry name" value="Maternal embryonic leucine zipper kinase"/>
    <property type="match status" value="1"/>
</dbReference>
<organism evidence="8">
    <name type="scientific">Lotharella globosa</name>
    <dbReference type="NCBI Taxonomy" id="91324"/>
    <lineage>
        <taxon>Eukaryota</taxon>
        <taxon>Sar</taxon>
        <taxon>Rhizaria</taxon>
        <taxon>Cercozoa</taxon>
        <taxon>Chlorarachniophyceae</taxon>
        <taxon>Lotharella</taxon>
    </lineage>
</organism>
<dbReference type="PANTHER" id="PTHR24348:SF22">
    <property type="entry name" value="NON-SPECIFIC SERINE_THREONINE PROTEIN KINASE"/>
    <property type="match status" value="1"/>
</dbReference>
<dbReference type="GO" id="GO:0004674">
    <property type="term" value="F:protein serine/threonine kinase activity"/>
    <property type="evidence" value="ECO:0007669"/>
    <property type="project" value="InterPro"/>
</dbReference>
<evidence type="ECO:0000259" key="7">
    <source>
        <dbReference type="PROSITE" id="PS50011"/>
    </source>
</evidence>
<accession>A0A7S3Z5J6</accession>
<evidence type="ECO:0000313" key="8">
    <source>
        <dbReference type="EMBL" id="CAE0672500.1"/>
    </source>
</evidence>
<dbReference type="InterPro" id="IPR000719">
    <property type="entry name" value="Prot_kinase_dom"/>
</dbReference>
<dbReference type="GO" id="GO:0010506">
    <property type="term" value="P:regulation of autophagy"/>
    <property type="evidence" value="ECO:0007669"/>
    <property type="project" value="InterPro"/>
</dbReference>
<evidence type="ECO:0000256" key="6">
    <source>
        <dbReference type="SAM" id="MobiDB-lite"/>
    </source>
</evidence>
<sequence>MSDRMERRVGPYVIQKNIGKGSFAIVWRGINPETKELVAIKEIDLEKAHIKEVDCINSEIKILRKLDHPNIVRLRGSHKINKRIFLVLDHCAGGDLNEYIRKYGALPETKARKLMQQLASGLKFLKDQNIMHRDLKPANLLIESAVKPGKDIVLKIADFGFARVIEDRDMAQTLCGTPLYMAPEILRYKPYDSAAELWSVGAILFEIVSGRPPFPATNQPELLKMIDRAGKGLEVGSKLRRKGIPQPSKECVELIEGLLRPNPKDRFTFAEFYQSPFLRMEEEKAKQESYVQQKLSSKLDKGARNSHDIGEQDRHTEKAEEHAHDVVERQVGTGIEQARTTPVRIAPSRLSLAIEEEKESGNSMRSGPSDGDDYVVVDTTVPGVVSQHISRPQRNRDPKRDTMSKMNTMDGAHDGNRASSSNQGRETKLCITSSVLNYPDAVEAFKRARVVAALGERNERSQCFLESLQLYLEAVKLFHGILDDIKLRHREGNATREVNQKIKQLKSWALQMSRLYIEKARNLTSFIASNESIRSCPQRLIYTQAVKMAKDAACDEIVGSNKLAKDKYKEALRLSDQLSIEKGIDSHDQEILQRFKKEFKARIEDIDRRIAPPASSITQSYRVRNGY</sequence>
<gene>
    <name evidence="8" type="ORF">LGLO00237_LOCUS24150</name>
</gene>
<dbReference type="GO" id="GO:0005524">
    <property type="term" value="F:ATP binding"/>
    <property type="evidence" value="ECO:0007669"/>
    <property type="project" value="UniProtKB-UniRule"/>
</dbReference>
<feature type="compositionally biased region" description="Basic and acidic residues" evidence="6">
    <location>
        <begin position="297"/>
        <end position="327"/>
    </location>
</feature>
<feature type="compositionally biased region" description="Basic and acidic residues" evidence="6">
    <location>
        <begin position="394"/>
        <end position="403"/>
    </location>
</feature>
<dbReference type="GO" id="GO:0000045">
    <property type="term" value="P:autophagosome assembly"/>
    <property type="evidence" value="ECO:0007669"/>
    <property type="project" value="TreeGrafter"/>
</dbReference>
<keyword evidence="3" id="KW-0418">Kinase</keyword>
<evidence type="ECO:0000256" key="3">
    <source>
        <dbReference type="ARBA" id="ARBA00022777"/>
    </source>
</evidence>
<dbReference type="GO" id="GO:0000407">
    <property type="term" value="C:phagophore assembly site"/>
    <property type="evidence" value="ECO:0007669"/>
    <property type="project" value="TreeGrafter"/>
</dbReference>
<feature type="region of interest" description="Disordered" evidence="6">
    <location>
        <begin position="289"/>
        <end position="327"/>
    </location>
</feature>
<dbReference type="InterPro" id="IPR008271">
    <property type="entry name" value="Ser/Thr_kinase_AS"/>
</dbReference>
<dbReference type="PROSITE" id="PS00108">
    <property type="entry name" value="PROTEIN_KINASE_ST"/>
    <property type="match status" value="1"/>
</dbReference>
<feature type="domain" description="Protein kinase" evidence="7">
    <location>
        <begin position="12"/>
        <end position="278"/>
    </location>
</feature>
<dbReference type="InterPro" id="IPR017441">
    <property type="entry name" value="Protein_kinase_ATP_BS"/>
</dbReference>
<feature type="binding site" evidence="5">
    <location>
        <position position="41"/>
    </location>
    <ligand>
        <name>ATP</name>
        <dbReference type="ChEBI" id="CHEBI:30616"/>
    </ligand>
</feature>
<feature type="region of interest" description="Disordered" evidence="6">
    <location>
        <begin position="386"/>
        <end position="425"/>
    </location>
</feature>
<evidence type="ECO:0000256" key="5">
    <source>
        <dbReference type="PROSITE-ProRule" id="PRU10141"/>
    </source>
</evidence>
<dbReference type="Pfam" id="PF00069">
    <property type="entry name" value="Pkinase"/>
    <property type="match status" value="1"/>
</dbReference>
<evidence type="ECO:0000256" key="4">
    <source>
        <dbReference type="ARBA" id="ARBA00022840"/>
    </source>
</evidence>
<evidence type="ECO:0000256" key="2">
    <source>
        <dbReference type="ARBA" id="ARBA00022741"/>
    </source>
</evidence>
<dbReference type="PANTHER" id="PTHR24348">
    <property type="entry name" value="SERINE/THREONINE-PROTEIN KINASE UNC-51-RELATED"/>
    <property type="match status" value="1"/>
</dbReference>
<dbReference type="AlphaFoldDB" id="A0A7S3Z5J6"/>
<proteinExistence type="predicted"/>
<dbReference type="PROSITE" id="PS50011">
    <property type="entry name" value="PROTEIN_KINASE_DOM"/>
    <property type="match status" value="1"/>
</dbReference>
<name>A0A7S3Z5J6_9EUKA</name>
<keyword evidence="1" id="KW-0808">Transferase</keyword>
<keyword evidence="4 5" id="KW-0067">ATP-binding</keyword>
<evidence type="ECO:0000256" key="1">
    <source>
        <dbReference type="ARBA" id="ARBA00022679"/>
    </source>
</evidence>
<keyword evidence="2 5" id="KW-0547">Nucleotide-binding</keyword>
<dbReference type="PROSITE" id="PS00107">
    <property type="entry name" value="PROTEIN_KINASE_ATP"/>
    <property type="match status" value="1"/>
</dbReference>
<reference evidence="8" key="1">
    <citation type="submission" date="2021-01" db="EMBL/GenBank/DDBJ databases">
        <authorList>
            <person name="Corre E."/>
            <person name="Pelletier E."/>
            <person name="Niang G."/>
            <person name="Scheremetjew M."/>
            <person name="Finn R."/>
            <person name="Kale V."/>
            <person name="Holt S."/>
            <person name="Cochrane G."/>
            <person name="Meng A."/>
            <person name="Brown T."/>
            <person name="Cohen L."/>
        </authorList>
    </citation>
    <scope>NUCLEOTIDE SEQUENCE</scope>
    <source>
        <strain evidence="8">CCCM811</strain>
    </source>
</reference>
<dbReference type="GO" id="GO:0005776">
    <property type="term" value="C:autophagosome"/>
    <property type="evidence" value="ECO:0007669"/>
    <property type="project" value="TreeGrafter"/>
</dbReference>
<dbReference type="GO" id="GO:0005829">
    <property type="term" value="C:cytosol"/>
    <property type="evidence" value="ECO:0007669"/>
    <property type="project" value="TreeGrafter"/>
</dbReference>
<dbReference type="GO" id="GO:0016020">
    <property type="term" value="C:membrane"/>
    <property type="evidence" value="ECO:0007669"/>
    <property type="project" value="TreeGrafter"/>
</dbReference>
<protein>
    <recommendedName>
        <fullName evidence="7">Protein kinase domain-containing protein</fullName>
    </recommendedName>
</protein>